<dbReference type="SUPFAM" id="SSF54523">
    <property type="entry name" value="Pili subunits"/>
    <property type="match status" value="1"/>
</dbReference>
<dbReference type="GO" id="GO:0015627">
    <property type="term" value="C:type II protein secretion system complex"/>
    <property type="evidence" value="ECO:0007669"/>
    <property type="project" value="InterPro"/>
</dbReference>
<dbReference type="Pfam" id="PF07963">
    <property type="entry name" value="N_methyl"/>
    <property type="match status" value="1"/>
</dbReference>
<dbReference type="RefSeq" id="WP_269465434.1">
    <property type="nucleotide sequence ID" value="NZ_CBCRZU010000024.1"/>
</dbReference>
<dbReference type="InterPro" id="IPR012902">
    <property type="entry name" value="N_methyl_site"/>
</dbReference>
<evidence type="ECO:0000313" key="4">
    <source>
        <dbReference type="Proteomes" id="UP000255230"/>
    </source>
</evidence>
<accession>A0A378Q9W3</accession>
<dbReference type="InterPro" id="IPR045584">
    <property type="entry name" value="Pilin-like"/>
</dbReference>
<dbReference type="PRINTS" id="PR00813">
    <property type="entry name" value="BCTERIALGSPG"/>
</dbReference>
<dbReference type="PROSITE" id="PS00409">
    <property type="entry name" value="PROKAR_NTER_METHYL"/>
    <property type="match status" value="1"/>
</dbReference>
<dbReference type="GO" id="GO:0015628">
    <property type="term" value="P:protein secretion by the type II secretion system"/>
    <property type="evidence" value="ECO:0007669"/>
    <property type="project" value="InterPro"/>
</dbReference>
<keyword evidence="2" id="KW-0472">Membrane</keyword>
<evidence type="ECO:0000256" key="2">
    <source>
        <dbReference type="SAM" id="Phobius"/>
    </source>
</evidence>
<evidence type="ECO:0000256" key="1">
    <source>
        <dbReference type="ARBA" id="ARBA00022481"/>
    </source>
</evidence>
<organism evidence="3 4">
    <name type="scientific">Faucicola osloensis</name>
    <name type="common">Moraxella osloensis</name>
    <dbReference type="NCBI Taxonomy" id="34062"/>
    <lineage>
        <taxon>Bacteria</taxon>
        <taxon>Pseudomonadati</taxon>
        <taxon>Pseudomonadota</taxon>
        <taxon>Gammaproteobacteria</taxon>
        <taxon>Moraxellales</taxon>
        <taxon>Moraxellaceae</taxon>
        <taxon>Faucicola</taxon>
    </lineage>
</organism>
<feature type="transmembrane region" description="Helical" evidence="2">
    <location>
        <begin position="12"/>
        <end position="32"/>
    </location>
</feature>
<dbReference type="GeneID" id="77168934"/>
<gene>
    <name evidence="3" type="primary">fimA_1</name>
    <name evidence="3" type="ORF">NCTC10465_00755</name>
</gene>
<dbReference type="AlphaFoldDB" id="A0A378Q9W3"/>
<dbReference type="Gene3D" id="3.30.700.10">
    <property type="entry name" value="Glycoprotein, Type 4 Pilin"/>
    <property type="match status" value="1"/>
</dbReference>
<keyword evidence="4" id="KW-1185">Reference proteome</keyword>
<keyword evidence="2" id="KW-1133">Transmembrane helix</keyword>
<dbReference type="InterPro" id="IPR000983">
    <property type="entry name" value="Bac_GSPG_pilin"/>
</dbReference>
<sequence>MERIVNSRHHGFTLIEIMVTVAMIAILASIAIPSYRHYIVRNAEYEAQSQMKQLEIELSRWLSKNLTYKNFQPMKSVTSGGAVNYGYDGTDNNFLYSPKNSDQNTYRYQIFIVDGSSNKSLVAIDEEGKVNSVTGRSWKMFAIPNSSLGTAHKLMLSSSGVQCKTKNSDTSVTIASTNCGTYSETW</sequence>
<keyword evidence="1" id="KW-0488">Methylation</keyword>
<name>A0A378Q9W3_FAUOS</name>
<dbReference type="NCBIfam" id="TIGR02532">
    <property type="entry name" value="IV_pilin_GFxxxE"/>
    <property type="match status" value="1"/>
</dbReference>
<reference evidence="3 4" key="1">
    <citation type="submission" date="2018-06" db="EMBL/GenBank/DDBJ databases">
        <authorList>
            <consortium name="Pathogen Informatics"/>
            <person name="Doyle S."/>
        </authorList>
    </citation>
    <scope>NUCLEOTIDE SEQUENCE [LARGE SCALE GENOMIC DNA]</scope>
    <source>
        <strain evidence="3 4">NCTC10465</strain>
    </source>
</reference>
<protein>
    <submittedName>
        <fullName evidence="3">Serogroup A1</fullName>
    </submittedName>
</protein>
<proteinExistence type="predicted"/>
<dbReference type="EMBL" id="UGPY01000001">
    <property type="protein sequence ID" value="STY96988.1"/>
    <property type="molecule type" value="Genomic_DNA"/>
</dbReference>
<evidence type="ECO:0000313" key="3">
    <source>
        <dbReference type="EMBL" id="STY96988.1"/>
    </source>
</evidence>
<keyword evidence="2" id="KW-0812">Transmembrane</keyword>
<dbReference type="Proteomes" id="UP000255230">
    <property type="component" value="Unassembled WGS sequence"/>
</dbReference>